<gene>
    <name evidence="3" type="ORF">X975_25994</name>
</gene>
<accession>A0A087US68</accession>
<dbReference type="GO" id="GO:0005524">
    <property type="term" value="F:ATP binding"/>
    <property type="evidence" value="ECO:0007669"/>
    <property type="project" value="InterPro"/>
</dbReference>
<comment type="caution">
    <text evidence="1">Lacks conserved residue(s) required for the propagation of feature annotation.</text>
</comment>
<evidence type="ECO:0000313" key="3">
    <source>
        <dbReference type="EMBL" id="KFM80207.1"/>
    </source>
</evidence>
<dbReference type="EMBL" id="KK121314">
    <property type="protein sequence ID" value="KFM80207.1"/>
    <property type="molecule type" value="Genomic_DNA"/>
</dbReference>
<dbReference type="PROSITE" id="PS50067">
    <property type="entry name" value="KINESIN_MOTOR_2"/>
    <property type="match status" value="1"/>
</dbReference>
<dbReference type="Proteomes" id="UP000054359">
    <property type="component" value="Unassembled WGS sequence"/>
</dbReference>
<dbReference type="STRING" id="407821.A0A087US68"/>
<name>A0A087US68_STEMI</name>
<feature type="non-terminal residue" evidence="3">
    <location>
        <position position="48"/>
    </location>
</feature>
<dbReference type="GO" id="GO:0007018">
    <property type="term" value="P:microtubule-based movement"/>
    <property type="evidence" value="ECO:0007669"/>
    <property type="project" value="InterPro"/>
</dbReference>
<proteinExistence type="inferred from homology"/>
<dbReference type="GO" id="GO:0008017">
    <property type="term" value="F:microtubule binding"/>
    <property type="evidence" value="ECO:0007669"/>
    <property type="project" value="InterPro"/>
</dbReference>
<evidence type="ECO:0000313" key="4">
    <source>
        <dbReference type="Proteomes" id="UP000054359"/>
    </source>
</evidence>
<dbReference type="InterPro" id="IPR001752">
    <property type="entry name" value="Kinesin_motor_dom"/>
</dbReference>
<reference evidence="3 4" key="1">
    <citation type="submission" date="2013-11" db="EMBL/GenBank/DDBJ databases">
        <title>Genome sequencing of Stegodyphus mimosarum.</title>
        <authorList>
            <person name="Bechsgaard J."/>
        </authorList>
    </citation>
    <scope>NUCLEOTIDE SEQUENCE [LARGE SCALE GENOMIC DNA]</scope>
</reference>
<evidence type="ECO:0000259" key="2">
    <source>
        <dbReference type="PROSITE" id="PS50067"/>
    </source>
</evidence>
<protein>
    <submittedName>
        <fullName evidence="3">Kinesin heavy chain</fullName>
    </submittedName>
</protein>
<dbReference type="GO" id="GO:0003777">
    <property type="term" value="F:microtubule motor activity"/>
    <property type="evidence" value="ECO:0007669"/>
    <property type="project" value="InterPro"/>
</dbReference>
<evidence type="ECO:0000256" key="1">
    <source>
        <dbReference type="PROSITE-ProRule" id="PRU00283"/>
    </source>
</evidence>
<keyword evidence="4" id="KW-1185">Reference proteome</keyword>
<feature type="domain" description="Kinesin motor" evidence="2">
    <location>
        <begin position="12"/>
        <end position="48"/>
    </location>
</feature>
<dbReference type="AlphaFoldDB" id="A0A087US68"/>
<comment type="similarity">
    <text evidence="1">Belongs to the TRAFAC class myosin-kinesin ATPase superfamily. Kinesin family.</text>
</comment>
<sequence length="48" mass="5314">MNLPHEPPAEDSIKVVCRFRPLNDAEEKAGSKFIAKFPPGTEECLSLT</sequence>
<dbReference type="OrthoDB" id="6428181at2759"/>
<organism evidence="3 4">
    <name type="scientific">Stegodyphus mimosarum</name>
    <name type="common">African social velvet spider</name>
    <dbReference type="NCBI Taxonomy" id="407821"/>
    <lineage>
        <taxon>Eukaryota</taxon>
        <taxon>Metazoa</taxon>
        <taxon>Ecdysozoa</taxon>
        <taxon>Arthropoda</taxon>
        <taxon>Chelicerata</taxon>
        <taxon>Arachnida</taxon>
        <taxon>Araneae</taxon>
        <taxon>Araneomorphae</taxon>
        <taxon>Entelegynae</taxon>
        <taxon>Eresoidea</taxon>
        <taxon>Eresidae</taxon>
        <taxon>Stegodyphus</taxon>
    </lineage>
</organism>